<sequence>MTSTQFTNGIVLSLATPPYGLAAQLGFREIAFAKFGDLVDALTHHRAVVIIAAYPIVVRALAQTLSTKGDDPAVVAIDESTSFVTVLAGAHHGGEPLARQVADYLGATPVITTASSALDTIALDQTPQLCFGQMNAGIQARVNRGDGISLVNPTDLVLSDAIMNLVHDGSSPVKLVISDRLADEQLGDVRGSVKTLTIGVGCSSDATADEVNELINTVVHSAGLDIAAIDRIATIDRRLDHPALRGLHRELVGYGAAQLDVMTTPSPSTIVHQSVGTHSVAEAAALLASGEGGSLIVNKVKTARVTVAIARRRSLRGSLAVVGIGPGSLDLLTPRAFAALRSAQYVIGFSRYLDLIEPIIERGQELHRYPIGQEIERVAESLALAARGNHVALVTSGDPAVYAMAQLVVERLSPDVAIRVIPGVTAAYAASSTAGAIVGHDHAMISLSDLLTPWSIIENRIAAAAEADFVIAFYNPRSKQRSWQLEKALALIGEHRRPTTPVLIASRVERAGARVTVTTLEDLDPESVDMETIVIVGATTTALRHGYLYTPRGYQGTP</sequence>
<dbReference type="InterPro" id="IPR038029">
    <property type="entry name" value="GbiG_N_sf"/>
</dbReference>
<name>A0A0D8FXZ6_9ACTN</name>
<dbReference type="SUPFAM" id="SSF159664">
    <property type="entry name" value="CobE/GbiG C-terminal domain-like"/>
    <property type="match status" value="1"/>
</dbReference>
<dbReference type="Proteomes" id="UP000032336">
    <property type="component" value="Unassembled WGS sequence"/>
</dbReference>
<dbReference type="InterPro" id="IPR006363">
    <property type="entry name" value="Cbl_synth_CobJ/CibH_dom"/>
</dbReference>
<dbReference type="InterPro" id="IPR021744">
    <property type="entry name" value="CbiG_N"/>
</dbReference>
<evidence type="ECO:0000256" key="3">
    <source>
        <dbReference type="ARBA" id="ARBA00022603"/>
    </source>
</evidence>
<keyword evidence="10" id="KW-1185">Reference proteome</keyword>
<dbReference type="Gene3D" id="3.40.50.11220">
    <property type="match status" value="1"/>
</dbReference>
<evidence type="ECO:0000259" key="6">
    <source>
        <dbReference type="Pfam" id="PF00590"/>
    </source>
</evidence>
<dbReference type="eggNOG" id="COG2073">
    <property type="taxonomic scope" value="Bacteria"/>
</dbReference>
<dbReference type="Pfam" id="PF11760">
    <property type="entry name" value="CbiG_N"/>
    <property type="match status" value="1"/>
</dbReference>
<keyword evidence="3 9" id="KW-0489">Methyltransferase</keyword>
<dbReference type="RefSeq" id="WP_052564982.1">
    <property type="nucleotide sequence ID" value="NZ_JQKF01000001.1"/>
</dbReference>
<dbReference type="InterPro" id="IPR014777">
    <property type="entry name" value="4pyrrole_Mease_sub1"/>
</dbReference>
<evidence type="ECO:0000256" key="2">
    <source>
        <dbReference type="ARBA" id="ARBA00022573"/>
    </source>
</evidence>
<keyword evidence="4 9" id="KW-0808">Transferase</keyword>
<dbReference type="InterPro" id="IPR051810">
    <property type="entry name" value="Precorrin_MeTrfase"/>
</dbReference>
<dbReference type="eggNOG" id="COG1010">
    <property type="taxonomic scope" value="Bacteria"/>
</dbReference>
<dbReference type="InterPro" id="IPR000878">
    <property type="entry name" value="4pyrrol_Mease"/>
</dbReference>
<evidence type="ECO:0000259" key="7">
    <source>
        <dbReference type="Pfam" id="PF01890"/>
    </source>
</evidence>
<dbReference type="Pfam" id="PF01890">
    <property type="entry name" value="CbiG_C"/>
    <property type="match status" value="1"/>
</dbReference>
<dbReference type="GO" id="GO:0032259">
    <property type="term" value="P:methylation"/>
    <property type="evidence" value="ECO:0007669"/>
    <property type="project" value="UniProtKB-KW"/>
</dbReference>
<evidence type="ECO:0000256" key="5">
    <source>
        <dbReference type="ARBA" id="ARBA00022691"/>
    </source>
</evidence>
<dbReference type="EMBL" id="JXUW01000001">
    <property type="protein sequence ID" value="KJE78026.1"/>
    <property type="molecule type" value="Genomic_DNA"/>
</dbReference>
<protein>
    <submittedName>
        <fullName evidence="9">Cobalt-precorrin-3B C(17)-methyltransferase</fullName>
        <ecNumber evidence="9">2.1.1.-</ecNumber>
    </submittedName>
</protein>
<dbReference type="UniPathway" id="UPA00148"/>
<dbReference type="InterPro" id="IPR002750">
    <property type="entry name" value="CobE/GbiG_C"/>
</dbReference>
<dbReference type="SUPFAM" id="SSF159672">
    <property type="entry name" value="CbiG N-terminal domain-like"/>
    <property type="match status" value="1"/>
</dbReference>
<dbReference type="PATRIC" id="fig|1121877.4.peg.16"/>
<dbReference type="SUPFAM" id="SSF53790">
    <property type="entry name" value="Tetrapyrrole methylase"/>
    <property type="match status" value="1"/>
</dbReference>
<comment type="caution">
    <text evidence="9">The sequence shown here is derived from an EMBL/GenBank/DDBJ whole genome shotgun (WGS) entry which is preliminary data.</text>
</comment>
<dbReference type="NCBIfam" id="TIGR01466">
    <property type="entry name" value="cobJ_cbiH"/>
    <property type="match status" value="1"/>
</dbReference>
<feature type="domain" description="Tetrapyrrole methylase" evidence="6">
    <location>
        <begin position="319"/>
        <end position="523"/>
    </location>
</feature>
<evidence type="ECO:0000256" key="1">
    <source>
        <dbReference type="ARBA" id="ARBA00004953"/>
    </source>
</evidence>
<keyword evidence="5" id="KW-0949">S-adenosyl-L-methionine</keyword>
<dbReference type="InterPro" id="IPR036518">
    <property type="entry name" value="CobE/GbiG_C_sf"/>
</dbReference>
<proteinExistence type="predicted"/>
<evidence type="ECO:0000256" key="4">
    <source>
        <dbReference type="ARBA" id="ARBA00022679"/>
    </source>
</evidence>
<dbReference type="CDD" id="cd11646">
    <property type="entry name" value="Precorrin_3B_C17_MT"/>
    <property type="match status" value="1"/>
</dbReference>
<dbReference type="Pfam" id="PF00590">
    <property type="entry name" value="TP_methylase"/>
    <property type="match status" value="1"/>
</dbReference>
<dbReference type="AlphaFoldDB" id="A0A0D8FXZ6"/>
<comment type="pathway">
    <text evidence="1">Cofactor biosynthesis; adenosylcobalamin biosynthesis.</text>
</comment>
<dbReference type="GO" id="GO:0008168">
    <property type="term" value="F:methyltransferase activity"/>
    <property type="evidence" value="ECO:0007669"/>
    <property type="project" value="UniProtKB-KW"/>
</dbReference>
<dbReference type="GeneID" id="78371380"/>
<dbReference type="EC" id="2.1.1.-" evidence="9"/>
<feature type="domain" description="Cobalamin synthesis G N-terminal" evidence="8">
    <location>
        <begin position="41"/>
        <end position="115"/>
    </location>
</feature>
<dbReference type="InterPro" id="IPR035996">
    <property type="entry name" value="4pyrrol_Methylase_sf"/>
</dbReference>
<dbReference type="Gene3D" id="3.40.1010.10">
    <property type="entry name" value="Cobalt-precorrin-4 Transmethylase, Domain 1"/>
    <property type="match status" value="1"/>
</dbReference>
<evidence type="ECO:0000313" key="9">
    <source>
        <dbReference type="EMBL" id="KJE78026.1"/>
    </source>
</evidence>
<dbReference type="PANTHER" id="PTHR47036">
    <property type="entry name" value="COBALT-FACTOR III C(17)-METHYLTRANSFERASE-RELATED"/>
    <property type="match status" value="1"/>
</dbReference>
<evidence type="ECO:0000259" key="8">
    <source>
        <dbReference type="Pfam" id="PF11760"/>
    </source>
</evidence>
<accession>A0A0D8FXZ6</accession>
<feature type="domain" description="CobE/GbiG C-terminal" evidence="7">
    <location>
        <begin position="196"/>
        <end position="310"/>
    </location>
</feature>
<dbReference type="Gene3D" id="3.30.950.10">
    <property type="entry name" value="Methyltransferase, Cobalt-precorrin-4 Transmethylase, Domain 2"/>
    <property type="match status" value="1"/>
</dbReference>
<evidence type="ECO:0000313" key="10">
    <source>
        <dbReference type="Proteomes" id="UP000032336"/>
    </source>
</evidence>
<organism evidence="9 10">
    <name type="scientific">Ferrimicrobium acidiphilum DSM 19497</name>
    <dbReference type="NCBI Taxonomy" id="1121877"/>
    <lineage>
        <taxon>Bacteria</taxon>
        <taxon>Bacillati</taxon>
        <taxon>Actinomycetota</taxon>
        <taxon>Acidimicrobiia</taxon>
        <taxon>Acidimicrobiales</taxon>
        <taxon>Acidimicrobiaceae</taxon>
        <taxon>Ferrimicrobium</taxon>
    </lineage>
</organism>
<dbReference type="PANTHER" id="PTHR47036:SF1">
    <property type="entry name" value="COBALT-FACTOR III C(17)-METHYLTRANSFERASE-RELATED"/>
    <property type="match status" value="1"/>
</dbReference>
<reference evidence="9 10" key="1">
    <citation type="submission" date="2015-01" db="EMBL/GenBank/DDBJ databases">
        <title>Draft genome of the acidophilic iron oxidizer Ferrimicrobium acidiphilum strain T23.</title>
        <authorList>
            <person name="Poehlein A."/>
            <person name="Eisen S."/>
            <person name="Schloemann M."/>
            <person name="Johnson B.D."/>
            <person name="Daniel R."/>
            <person name="Muehling M."/>
        </authorList>
    </citation>
    <scope>NUCLEOTIDE SEQUENCE [LARGE SCALE GENOMIC DNA]</scope>
    <source>
        <strain evidence="9 10">T23</strain>
    </source>
</reference>
<gene>
    <name evidence="9" type="primary">cbiH</name>
    <name evidence="9" type="ORF">FEAC_00150</name>
</gene>
<dbReference type="GO" id="GO:0009236">
    <property type="term" value="P:cobalamin biosynthetic process"/>
    <property type="evidence" value="ECO:0007669"/>
    <property type="project" value="UniProtKB-UniPathway"/>
</dbReference>
<dbReference type="Gene3D" id="3.30.420.180">
    <property type="entry name" value="CobE/GbiG C-terminal domain"/>
    <property type="match status" value="1"/>
</dbReference>
<dbReference type="InterPro" id="IPR014776">
    <property type="entry name" value="4pyrrole_Mease_sub2"/>
</dbReference>
<dbReference type="STRING" id="1121877.FEAC_00150"/>
<keyword evidence="2" id="KW-0169">Cobalamin biosynthesis</keyword>
<dbReference type="OrthoDB" id="9804789at2"/>